<name>A0ACC0KXB5_CHOFU</name>
<dbReference type="Proteomes" id="UP001064048">
    <property type="component" value="Chromosome 15"/>
</dbReference>
<evidence type="ECO:0000313" key="1">
    <source>
        <dbReference type="EMBL" id="KAI8440937.1"/>
    </source>
</evidence>
<evidence type="ECO:0000313" key="2">
    <source>
        <dbReference type="Proteomes" id="UP001064048"/>
    </source>
</evidence>
<keyword evidence="2" id="KW-1185">Reference proteome</keyword>
<sequence>MSLIPWKLDRVLVWDATCVDTLAPSHVRGTAIQSGAAAEAAKKLKINKYKRLGPDYNFVPFGFETLGPWGPSAKIIFKELSKRLSDTTGDRKAGSFLAQRISIAIQRGNAASIFGDNFGNAGDAQSVGKIVDWPMYQDERVTGDVYKSMSSTILCGRSQVAALLVDSTKVAEGELQLPYVTSRDAGVYTCRVSSFTGAKTGATMVITGSKPQFIYYNEKESVIEYNVGGTRDMDCRTHGVTKPEAVLCNAQAFATAFTVSFYPHSTPYDRMKGTRNGGYGANRRGRKVLGDHEPKEEALAAGLAHDNDPQDTARTHARTVKEFLLSQLMSVLDWPANSPDLNPIEHLWCEVKKKVSNRQCGNLRELSDEVKERTPTLKAGNALVTLLALQKLRIGKRSAGRPQTRWTDGLVKVAGSRGCRPREGLWGRSMSNNGRCVLDIKNDFNGNSPLMLTAKLELPKFEVVDGHVNIPRDEYIVLYCPAGFTKPRRKREIMVTCENNKEFDYEGTIYLYSDLKCTTKVEATAVKTKHSCNHGNSELLDIGFNAGKKFVPVYQVCLDGIKTIYSKLNIQPTLANILPNYGFNKGPHSYLNTIFNCNYQNNKITKILGLEFHTSDSCCFEKRQLVSPKDVAPGLSQIAMYSSINVVPHWSTCNSQNWDDVEQRIRTLAVSANHELQVWTGVAQDLQLLDTSSTLRNITFGTGMIEQRVPKYLWKVVQDPASKASLAIIQVNVPDLKLSEAWKYRLCNDVCGDVQWMQNR</sequence>
<reference evidence="1 2" key="1">
    <citation type="journal article" date="2022" name="Genome Biol. Evol.">
        <title>The Spruce Budworm Genome: Reconstructing the Evolutionary History of Antifreeze Proteins.</title>
        <authorList>
            <person name="Beliveau C."/>
            <person name="Gagne P."/>
            <person name="Picq S."/>
            <person name="Vernygora O."/>
            <person name="Keeling C.I."/>
            <person name="Pinkney K."/>
            <person name="Doucet D."/>
            <person name="Wen F."/>
            <person name="Johnston J.S."/>
            <person name="Maaroufi H."/>
            <person name="Boyle B."/>
            <person name="Laroche J."/>
            <person name="Dewar K."/>
            <person name="Juretic N."/>
            <person name="Blackburn G."/>
            <person name="Nisole A."/>
            <person name="Brunet B."/>
            <person name="Brandao M."/>
            <person name="Lumley L."/>
            <person name="Duan J."/>
            <person name="Quan G."/>
            <person name="Lucarotti C.J."/>
            <person name="Roe A.D."/>
            <person name="Sperling F.A.H."/>
            <person name="Levesque R.C."/>
            <person name="Cusson M."/>
        </authorList>
    </citation>
    <scope>NUCLEOTIDE SEQUENCE [LARGE SCALE GENOMIC DNA]</scope>
    <source>
        <strain evidence="1">Glfc:IPQL:Cfum</strain>
    </source>
</reference>
<comment type="caution">
    <text evidence="1">The sequence shown here is derived from an EMBL/GenBank/DDBJ whole genome shotgun (WGS) entry which is preliminary data.</text>
</comment>
<dbReference type="EMBL" id="CM046115">
    <property type="protein sequence ID" value="KAI8440937.1"/>
    <property type="molecule type" value="Genomic_DNA"/>
</dbReference>
<organism evidence="1 2">
    <name type="scientific">Choristoneura fumiferana</name>
    <name type="common">Spruce budworm moth</name>
    <name type="synonym">Archips fumiferana</name>
    <dbReference type="NCBI Taxonomy" id="7141"/>
    <lineage>
        <taxon>Eukaryota</taxon>
        <taxon>Metazoa</taxon>
        <taxon>Ecdysozoa</taxon>
        <taxon>Arthropoda</taxon>
        <taxon>Hexapoda</taxon>
        <taxon>Insecta</taxon>
        <taxon>Pterygota</taxon>
        <taxon>Neoptera</taxon>
        <taxon>Endopterygota</taxon>
        <taxon>Lepidoptera</taxon>
        <taxon>Glossata</taxon>
        <taxon>Ditrysia</taxon>
        <taxon>Tortricoidea</taxon>
        <taxon>Tortricidae</taxon>
        <taxon>Tortricinae</taxon>
        <taxon>Choristoneura</taxon>
    </lineage>
</organism>
<proteinExistence type="predicted"/>
<accession>A0ACC0KXB5</accession>
<gene>
    <name evidence="1" type="ORF">MSG28_009234</name>
</gene>
<protein>
    <submittedName>
        <fullName evidence="1">Uncharacterized protein</fullName>
    </submittedName>
</protein>